<sequence length="72" mass="8159">MLFELNCMQTGAARSRHFYAWNWIDLKRQAEDHTSVAFNGTKWAIVHSANTPTSFWEAQKIACPSESSAPQS</sequence>
<dbReference type="AlphaFoldDB" id="A0A7W5H651"/>
<comment type="caution">
    <text evidence="1">The sequence shown here is derived from an EMBL/GenBank/DDBJ whole genome shotgun (WGS) entry which is preliminary data.</text>
</comment>
<name>A0A7W5H651_9BACT</name>
<proteinExistence type="predicted"/>
<evidence type="ECO:0000313" key="1">
    <source>
        <dbReference type="EMBL" id="MBB3207084.1"/>
    </source>
</evidence>
<organism evidence="1 2">
    <name type="scientific">Aporhodopirellula rubra</name>
    <dbReference type="NCBI Taxonomy" id="980271"/>
    <lineage>
        <taxon>Bacteria</taxon>
        <taxon>Pseudomonadati</taxon>
        <taxon>Planctomycetota</taxon>
        <taxon>Planctomycetia</taxon>
        <taxon>Pirellulales</taxon>
        <taxon>Pirellulaceae</taxon>
        <taxon>Aporhodopirellula</taxon>
    </lineage>
</organism>
<dbReference type="Proteomes" id="UP000536179">
    <property type="component" value="Unassembled WGS sequence"/>
</dbReference>
<gene>
    <name evidence="1" type="ORF">FHS27_002903</name>
</gene>
<reference evidence="1 2" key="1">
    <citation type="submission" date="2020-08" db="EMBL/GenBank/DDBJ databases">
        <title>Genomic Encyclopedia of Type Strains, Phase III (KMG-III): the genomes of soil and plant-associated and newly described type strains.</title>
        <authorList>
            <person name="Whitman W."/>
        </authorList>
    </citation>
    <scope>NUCLEOTIDE SEQUENCE [LARGE SCALE GENOMIC DNA]</scope>
    <source>
        <strain evidence="1 2">CECT 8075</strain>
    </source>
</reference>
<keyword evidence="2" id="KW-1185">Reference proteome</keyword>
<protein>
    <submittedName>
        <fullName evidence="1">Uncharacterized protein</fullName>
    </submittedName>
</protein>
<accession>A0A7W5H651</accession>
<evidence type="ECO:0000313" key="2">
    <source>
        <dbReference type="Proteomes" id="UP000536179"/>
    </source>
</evidence>
<dbReference type="EMBL" id="JACHXU010000009">
    <property type="protein sequence ID" value="MBB3207084.1"/>
    <property type="molecule type" value="Genomic_DNA"/>
</dbReference>